<dbReference type="SUPFAM" id="SSF89155">
    <property type="entry name" value="TorD-like"/>
    <property type="match status" value="1"/>
</dbReference>
<dbReference type="Pfam" id="PF02613">
    <property type="entry name" value="Nitrate_red_del"/>
    <property type="match status" value="1"/>
</dbReference>
<dbReference type="AlphaFoldDB" id="A0A1R4EYR2"/>
<dbReference type="NCBIfam" id="TIGR00684">
    <property type="entry name" value="narJ"/>
    <property type="match status" value="1"/>
</dbReference>
<dbReference type="InterPro" id="IPR020945">
    <property type="entry name" value="DMSO/NO3_reduct_chaperone"/>
</dbReference>
<proteinExistence type="predicted"/>
<sequence>MTPPKAPALKYSAEQLTGIWQSASILLDYPDEELFSRLELLSEVAAGLPAKVGAGLQKTIRHLQQGTLREIQSEYVDTFDTRRRGCLFLTYFSNGETRKRGLALLRIKQVYVKAGLTLTDDQLPDHLCVVLEFGAMTDVKAGLKIILDNRAGLELLRIHLREVESPWFGAIDSVCATLPALKGKDHEAVQRLIAEGPEEEEVGLDTYGTPDLAPMPGGM</sequence>
<gene>
    <name evidence="2" type="ORF">FM101_01440</name>
</gene>
<dbReference type="Proteomes" id="UP000195913">
    <property type="component" value="Unassembled WGS sequence"/>
</dbReference>
<dbReference type="PANTHER" id="PTHR43680:SF2">
    <property type="entry name" value="NITRATE REDUCTASE MOLYBDENUM COFACTOR ASSEMBLY CHAPERONE NARJ"/>
    <property type="match status" value="1"/>
</dbReference>
<dbReference type="EC" id="1.7.99.4" evidence="2"/>
<reference evidence="2 3" key="1">
    <citation type="submission" date="2017-02" db="EMBL/GenBank/DDBJ databases">
        <authorList>
            <person name="Peterson S.W."/>
        </authorList>
    </citation>
    <scope>NUCLEOTIDE SEQUENCE [LARGE SCALE GENOMIC DNA]</scope>
    <source>
        <strain evidence="2 3">B Ar 00.02</strain>
    </source>
</reference>
<accession>A0A1R4EYR2</accession>
<evidence type="ECO:0000313" key="3">
    <source>
        <dbReference type="Proteomes" id="UP000195913"/>
    </source>
</evidence>
<dbReference type="RefSeq" id="WP_086994383.1">
    <property type="nucleotide sequence ID" value="NZ_FUHW01000007.1"/>
</dbReference>
<organism evidence="2 3">
    <name type="scientific">Arthrobacter rhombi</name>
    <dbReference type="NCBI Taxonomy" id="71253"/>
    <lineage>
        <taxon>Bacteria</taxon>
        <taxon>Bacillati</taxon>
        <taxon>Actinomycetota</taxon>
        <taxon>Actinomycetes</taxon>
        <taxon>Micrococcales</taxon>
        <taxon>Micrococcaceae</taxon>
        <taxon>Arthrobacter</taxon>
    </lineage>
</organism>
<dbReference type="Gene3D" id="1.10.3480.10">
    <property type="entry name" value="TorD-like"/>
    <property type="match status" value="1"/>
</dbReference>
<keyword evidence="3" id="KW-1185">Reference proteome</keyword>
<dbReference type="GO" id="GO:0042128">
    <property type="term" value="P:nitrate assimilation"/>
    <property type="evidence" value="ECO:0007669"/>
    <property type="project" value="UniProtKB-KW"/>
</dbReference>
<evidence type="ECO:0000256" key="1">
    <source>
        <dbReference type="ARBA" id="ARBA00023063"/>
    </source>
</evidence>
<keyword evidence="1" id="KW-0534">Nitrate assimilation</keyword>
<dbReference type="EMBL" id="FUHW01000007">
    <property type="protein sequence ID" value="SJM48808.1"/>
    <property type="molecule type" value="Genomic_DNA"/>
</dbReference>
<keyword evidence="2" id="KW-0560">Oxidoreductase</keyword>
<dbReference type="InterPro" id="IPR036411">
    <property type="entry name" value="TorD-like_sf"/>
</dbReference>
<dbReference type="GO" id="GO:0051082">
    <property type="term" value="F:unfolded protein binding"/>
    <property type="evidence" value="ECO:0007669"/>
    <property type="project" value="InterPro"/>
</dbReference>
<dbReference type="GO" id="GO:0016530">
    <property type="term" value="F:metallochaperone activity"/>
    <property type="evidence" value="ECO:0007669"/>
    <property type="project" value="TreeGrafter"/>
</dbReference>
<dbReference type="GO" id="GO:0016491">
    <property type="term" value="F:oxidoreductase activity"/>
    <property type="evidence" value="ECO:0007669"/>
    <property type="project" value="UniProtKB-KW"/>
</dbReference>
<dbReference type="PANTHER" id="PTHR43680">
    <property type="entry name" value="NITRATE REDUCTASE MOLYBDENUM COFACTOR ASSEMBLY CHAPERONE"/>
    <property type="match status" value="1"/>
</dbReference>
<dbReference type="GO" id="GO:0051131">
    <property type="term" value="P:chaperone-mediated protein complex assembly"/>
    <property type="evidence" value="ECO:0007669"/>
    <property type="project" value="InterPro"/>
</dbReference>
<name>A0A1R4EYR2_9MICC</name>
<protein>
    <submittedName>
        <fullName evidence="2">Respiratory nitrate reductase delta chain</fullName>
        <ecNumber evidence="2">1.7.99.4</ecNumber>
    </submittedName>
</protein>
<evidence type="ECO:0000313" key="2">
    <source>
        <dbReference type="EMBL" id="SJM48808.1"/>
    </source>
</evidence>
<dbReference type="InterPro" id="IPR003765">
    <property type="entry name" value="NO3_reductase_chaperone_NarJ"/>
</dbReference>